<keyword evidence="5 7" id="KW-1133">Transmembrane helix</keyword>
<dbReference type="Proteomes" id="UP000233248">
    <property type="component" value="Unassembled WGS sequence"/>
</dbReference>
<dbReference type="AlphaFoldDB" id="A0A2N1J4X9"/>
<evidence type="ECO:0000313" key="8">
    <source>
        <dbReference type="EMBL" id="PKI81522.1"/>
    </source>
</evidence>
<dbReference type="EMBL" id="NXIF01000014">
    <property type="protein sequence ID" value="PKI81522.1"/>
    <property type="molecule type" value="Genomic_DNA"/>
</dbReference>
<evidence type="ECO:0000256" key="6">
    <source>
        <dbReference type="ARBA" id="ARBA00023136"/>
    </source>
</evidence>
<dbReference type="PANTHER" id="PTHR30462:SF3">
    <property type="entry name" value="INTERMEMBRANE TRANSPORT PROTEIN PQIA"/>
    <property type="match status" value="1"/>
</dbReference>
<dbReference type="Pfam" id="PF04403">
    <property type="entry name" value="PqiA"/>
    <property type="match status" value="1"/>
</dbReference>
<dbReference type="InterPro" id="IPR007498">
    <property type="entry name" value="PqiA-like"/>
</dbReference>
<protein>
    <submittedName>
        <fullName evidence="8">Paraquat-inducible membrane protein A</fullName>
    </submittedName>
</protein>
<feature type="transmembrane region" description="Helical" evidence="7">
    <location>
        <begin position="98"/>
        <end position="125"/>
    </location>
</feature>
<evidence type="ECO:0000256" key="4">
    <source>
        <dbReference type="ARBA" id="ARBA00022692"/>
    </source>
</evidence>
<organism evidence="8 9">
    <name type="scientific">Malaciobacter halophilus</name>
    <dbReference type="NCBI Taxonomy" id="197482"/>
    <lineage>
        <taxon>Bacteria</taxon>
        <taxon>Pseudomonadati</taxon>
        <taxon>Campylobacterota</taxon>
        <taxon>Epsilonproteobacteria</taxon>
        <taxon>Campylobacterales</taxon>
        <taxon>Arcobacteraceae</taxon>
        <taxon>Malaciobacter</taxon>
    </lineage>
</organism>
<evidence type="ECO:0000256" key="5">
    <source>
        <dbReference type="ARBA" id="ARBA00022989"/>
    </source>
</evidence>
<feature type="transmembrane region" description="Helical" evidence="7">
    <location>
        <begin position="173"/>
        <end position="192"/>
    </location>
</feature>
<sequence>MMYGMMMNYKSDKDLKLVLCMHCMNVCKITEKKCSKCNSKLKQRDTYSLVKTLCFCIIAIIFLVPANLLPMMEVTTLGVVQSNTIFDGIVYFFQTKSYFIAFIIFIASIAVPIFKLAVLLYLLYVTKFNKTTLARNATKYYRIIKFIGKWSMLDIFVVALMIVMVQFGNLSNISAGFAAIAFTIVVISTMLATESFDTRLLWDKD</sequence>
<dbReference type="OrthoDB" id="9800207at2"/>
<accession>A0A2N1J4X9</accession>
<keyword evidence="3" id="KW-0997">Cell inner membrane</keyword>
<dbReference type="GO" id="GO:0005886">
    <property type="term" value="C:plasma membrane"/>
    <property type="evidence" value="ECO:0007669"/>
    <property type="project" value="UniProtKB-SubCell"/>
</dbReference>
<keyword evidence="2" id="KW-1003">Cell membrane</keyword>
<keyword evidence="4 7" id="KW-0812">Transmembrane</keyword>
<evidence type="ECO:0000256" key="2">
    <source>
        <dbReference type="ARBA" id="ARBA00022475"/>
    </source>
</evidence>
<evidence type="ECO:0000256" key="1">
    <source>
        <dbReference type="ARBA" id="ARBA00004533"/>
    </source>
</evidence>
<name>A0A2N1J4X9_9BACT</name>
<dbReference type="PANTHER" id="PTHR30462">
    <property type="entry name" value="INTERMEMBRANE TRANSPORT PROTEIN PQIB-RELATED"/>
    <property type="match status" value="1"/>
</dbReference>
<keyword evidence="6 7" id="KW-0472">Membrane</keyword>
<feature type="transmembrane region" description="Helical" evidence="7">
    <location>
        <begin position="146"/>
        <end position="167"/>
    </location>
</feature>
<comment type="subcellular location">
    <subcellularLocation>
        <location evidence="1">Cell inner membrane</location>
    </subcellularLocation>
</comment>
<reference evidence="8 9" key="1">
    <citation type="submission" date="2017-09" db="EMBL/GenBank/DDBJ databases">
        <title>Genomics of the genus Arcobacter.</title>
        <authorList>
            <person name="Perez-Cataluna A."/>
            <person name="Figueras M.J."/>
            <person name="Salas-Masso N."/>
        </authorList>
    </citation>
    <scope>NUCLEOTIDE SEQUENCE [LARGE SCALE GENOMIC DNA]</scope>
    <source>
        <strain evidence="8 9">DSM 18005</strain>
    </source>
</reference>
<gene>
    <name evidence="8" type="ORF">CP960_03890</name>
</gene>
<dbReference type="InterPro" id="IPR051800">
    <property type="entry name" value="PqiA-PqiB_transport"/>
</dbReference>
<evidence type="ECO:0000256" key="7">
    <source>
        <dbReference type="SAM" id="Phobius"/>
    </source>
</evidence>
<feature type="transmembrane region" description="Helical" evidence="7">
    <location>
        <begin position="49"/>
        <end position="69"/>
    </location>
</feature>
<evidence type="ECO:0000256" key="3">
    <source>
        <dbReference type="ARBA" id="ARBA00022519"/>
    </source>
</evidence>
<keyword evidence="9" id="KW-1185">Reference proteome</keyword>
<proteinExistence type="predicted"/>
<comment type="caution">
    <text evidence="8">The sequence shown here is derived from an EMBL/GenBank/DDBJ whole genome shotgun (WGS) entry which is preliminary data.</text>
</comment>
<evidence type="ECO:0000313" key="9">
    <source>
        <dbReference type="Proteomes" id="UP000233248"/>
    </source>
</evidence>